<sequence>MLYQSFSKLALAASVAAVFAFSPAQAEKISAGLKSELQGAMMDYIDYNSVDGKFVYLNAAQDRVINYFPANLHPRILKIGEYFVLCSDFKTAEGANVDVDFLAVESEGELRVIQALVGQRDVIRRMMKAQMASAN</sequence>
<dbReference type="AlphaFoldDB" id="A0A545TKV1"/>
<dbReference type="Proteomes" id="UP000315252">
    <property type="component" value="Unassembled WGS sequence"/>
</dbReference>
<feature type="chain" id="PRO_5022085372" evidence="1">
    <location>
        <begin position="27"/>
        <end position="135"/>
    </location>
</feature>
<feature type="signal peptide" evidence="1">
    <location>
        <begin position="1"/>
        <end position="26"/>
    </location>
</feature>
<keyword evidence="3" id="KW-1185">Reference proteome</keyword>
<keyword evidence="1" id="KW-0732">Signal</keyword>
<organism evidence="2 3">
    <name type="scientific">Denitrobaculum tricleocarpae</name>
    <dbReference type="NCBI Taxonomy" id="2591009"/>
    <lineage>
        <taxon>Bacteria</taxon>
        <taxon>Pseudomonadati</taxon>
        <taxon>Pseudomonadota</taxon>
        <taxon>Alphaproteobacteria</taxon>
        <taxon>Rhodospirillales</taxon>
        <taxon>Rhodospirillaceae</taxon>
        <taxon>Denitrobaculum</taxon>
    </lineage>
</organism>
<evidence type="ECO:0000313" key="3">
    <source>
        <dbReference type="Proteomes" id="UP000315252"/>
    </source>
</evidence>
<protein>
    <submittedName>
        <fullName evidence="2">Uncharacterized protein</fullName>
    </submittedName>
</protein>
<proteinExistence type="predicted"/>
<accession>A0A545TKV1</accession>
<dbReference type="RefSeq" id="WP_142898198.1">
    <property type="nucleotide sequence ID" value="NZ_ML660058.1"/>
</dbReference>
<name>A0A545TKV1_9PROT</name>
<evidence type="ECO:0000256" key="1">
    <source>
        <dbReference type="SAM" id="SignalP"/>
    </source>
</evidence>
<comment type="caution">
    <text evidence="2">The sequence shown here is derived from an EMBL/GenBank/DDBJ whole genome shotgun (WGS) entry which is preliminary data.</text>
</comment>
<gene>
    <name evidence="2" type="ORF">FKG95_20090</name>
</gene>
<evidence type="ECO:0000313" key="2">
    <source>
        <dbReference type="EMBL" id="TQV77855.1"/>
    </source>
</evidence>
<dbReference type="EMBL" id="VHSH01000007">
    <property type="protein sequence ID" value="TQV77855.1"/>
    <property type="molecule type" value="Genomic_DNA"/>
</dbReference>
<reference evidence="2 3" key="1">
    <citation type="submission" date="2019-06" db="EMBL/GenBank/DDBJ databases">
        <title>Whole genome sequence for Rhodospirillaceae sp. R148.</title>
        <authorList>
            <person name="Wang G."/>
        </authorList>
    </citation>
    <scope>NUCLEOTIDE SEQUENCE [LARGE SCALE GENOMIC DNA]</scope>
    <source>
        <strain evidence="2 3">R148</strain>
    </source>
</reference>